<sequence length="169" mass="18472">MGSVVRNTAGGGANDEIIAKYSVTLDPREDQNPIHGRARGDSDGIAMHARGHHSKRSHGRDSSLARSPSVRSEHVERLRKKNNRGKMMWIPSRDDDLTIGREAKRQAQSRMHPAIAAIPGSLHSDQTGGSASASATDRVGGYSKRIDRALPGKHTIALYDSLKRREADY</sequence>
<proteinExistence type="predicted"/>
<feature type="compositionally biased region" description="Basic and acidic residues" evidence="1">
    <location>
        <begin position="92"/>
        <end position="105"/>
    </location>
</feature>
<feature type="compositionally biased region" description="Polar residues" evidence="1">
    <location>
        <begin position="123"/>
        <end position="135"/>
    </location>
</feature>
<evidence type="ECO:0000313" key="2">
    <source>
        <dbReference type="EMBL" id="KAG7418731.1"/>
    </source>
</evidence>
<feature type="compositionally biased region" description="Basic residues" evidence="1">
    <location>
        <begin position="49"/>
        <end position="58"/>
    </location>
</feature>
<feature type="compositionally biased region" description="Basic and acidic residues" evidence="1">
    <location>
        <begin position="26"/>
        <end position="42"/>
    </location>
</feature>
<dbReference type="AlphaFoldDB" id="A0A8J5UC06"/>
<reference evidence="2" key="1">
    <citation type="submission" date="2021-04" db="EMBL/GenBank/DDBJ databases">
        <title>First draft genome resource for Brassicaceae pathogens Fusarium oxysporum f. sp. raphani and Fusarium oxysporum f. sp. rapae.</title>
        <authorList>
            <person name="Asai S."/>
        </authorList>
    </citation>
    <scope>NUCLEOTIDE SEQUENCE</scope>
    <source>
        <strain evidence="2">Tf1262</strain>
    </source>
</reference>
<feature type="region of interest" description="Disordered" evidence="1">
    <location>
        <begin position="23"/>
        <end position="147"/>
    </location>
</feature>
<evidence type="ECO:0000313" key="3">
    <source>
        <dbReference type="Proteomes" id="UP000693942"/>
    </source>
</evidence>
<comment type="caution">
    <text evidence="2">The sequence shown here is derived from an EMBL/GenBank/DDBJ whole genome shotgun (WGS) entry which is preliminary data.</text>
</comment>
<gene>
    <name evidence="2" type="ORF">Forpi1262_v016461</name>
</gene>
<organism evidence="2 3">
    <name type="scientific">Fusarium oxysporum f. sp. raphani</name>
    <dbReference type="NCBI Taxonomy" id="96318"/>
    <lineage>
        <taxon>Eukaryota</taxon>
        <taxon>Fungi</taxon>
        <taxon>Dikarya</taxon>
        <taxon>Ascomycota</taxon>
        <taxon>Pezizomycotina</taxon>
        <taxon>Sordariomycetes</taxon>
        <taxon>Hypocreomycetidae</taxon>
        <taxon>Hypocreales</taxon>
        <taxon>Nectriaceae</taxon>
        <taxon>Fusarium</taxon>
        <taxon>Fusarium oxysporum species complex</taxon>
    </lineage>
</organism>
<evidence type="ECO:0000256" key="1">
    <source>
        <dbReference type="SAM" id="MobiDB-lite"/>
    </source>
</evidence>
<dbReference type="EMBL" id="JAELUR010000019">
    <property type="protein sequence ID" value="KAG7418731.1"/>
    <property type="molecule type" value="Genomic_DNA"/>
</dbReference>
<name>A0A8J5UC06_FUSOX</name>
<protein>
    <submittedName>
        <fullName evidence="2">Uncharacterized protein</fullName>
    </submittedName>
</protein>
<dbReference type="Proteomes" id="UP000693942">
    <property type="component" value="Unassembled WGS sequence"/>
</dbReference>
<accession>A0A8J5UC06</accession>